<dbReference type="AlphaFoldDB" id="A0A9D4W2F8"/>
<dbReference type="InterPro" id="IPR044824">
    <property type="entry name" value="MAIN-like"/>
</dbReference>
<dbReference type="PANTHER" id="PTHR46033:SF8">
    <property type="entry name" value="PROTEIN MAINTENANCE OF MERISTEMS-LIKE"/>
    <property type="match status" value="1"/>
</dbReference>
<dbReference type="Pfam" id="PF10536">
    <property type="entry name" value="PMD"/>
    <property type="match status" value="1"/>
</dbReference>
<evidence type="ECO:0000313" key="3">
    <source>
        <dbReference type="EMBL" id="KAI5394485.1"/>
    </source>
</evidence>
<keyword evidence="4" id="KW-1185">Reference proteome</keyword>
<dbReference type="Gramene" id="Psat06G0122900-T1">
    <property type="protein sequence ID" value="KAI5394485.1"/>
    <property type="gene ID" value="KIW84_061229"/>
</dbReference>
<proteinExistence type="predicted"/>
<protein>
    <recommendedName>
        <fullName evidence="2">Aminotransferase-like plant mobile domain-containing protein</fullName>
    </recommendedName>
</protein>
<reference evidence="3 4" key="1">
    <citation type="journal article" date="2022" name="Nat. Genet.">
        <title>Improved pea reference genome and pan-genome highlight genomic features and evolutionary characteristics.</title>
        <authorList>
            <person name="Yang T."/>
            <person name="Liu R."/>
            <person name="Luo Y."/>
            <person name="Hu S."/>
            <person name="Wang D."/>
            <person name="Wang C."/>
            <person name="Pandey M.K."/>
            <person name="Ge S."/>
            <person name="Xu Q."/>
            <person name="Li N."/>
            <person name="Li G."/>
            <person name="Huang Y."/>
            <person name="Saxena R.K."/>
            <person name="Ji Y."/>
            <person name="Li M."/>
            <person name="Yan X."/>
            <person name="He Y."/>
            <person name="Liu Y."/>
            <person name="Wang X."/>
            <person name="Xiang C."/>
            <person name="Varshney R.K."/>
            <person name="Ding H."/>
            <person name="Gao S."/>
            <person name="Zong X."/>
        </authorList>
    </citation>
    <scope>NUCLEOTIDE SEQUENCE [LARGE SCALE GENOMIC DNA]</scope>
    <source>
        <strain evidence="3 4">cv. Zhongwan 6</strain>
    </source>
</reference>
<keyword evidence="1" id="KW-1133">Transmembrane helix</keyword>
<organism evidence="3 4">
    <name type="scientific">Pisum sativum</name>
    <name type="common">Garden pea</name>
    <name type="synonym">Lathyrus oleraceus</name>
    <dbReference type="NCBI Taxonomy" id="3888"/>
    <lineage>
        <taxon>Eukaryota</taxon>
        <taxon>Viridiplantae</taxon>
        <taxon>Streptophyta</taxon>
        <taxon>Embryophyta</taxon>
        <taxon>Tracheophyta</taxon>
        <taxon>Spermatophyta</taxon>
        <taxon>Magnoliopsida</taxon>
        <taxon>eudicotyledons</taxon>
        <taxon>Gunneridae</taxon>
        <taxon>Pentapetalae</taxon>
        <taxon>rosids</taxon>
        <taxon>fabids</taxon>
        <taxon>Fabales</taxon>
        <taxon>Fabaceae</taxon>
        <taxon>Papilionoideae</taxon>
        <taxon>50 kb inversion clade</taxon>
        <taxon>NPAAA clade</taxon>
        <taxon>Hologalegina</taxon>
        <taxon>IRL clade</taxon>
        <taxon>Fabeae</taxon>
        <taxon>Lathyrus</taxon>
    </lineage>
</organism>
<evidence type="ECO:0000313" key="4">
    <source>
        <dbReference type="Proteomes" id="UP001058974"/>
    </source>
</evidence>
<evidence type="ECO:0000259" key="2">
    <source>
        <dbReference type="Pfam" id="PF10536"/>
    </source>
</evidence>
<keyword evidence="1" id="KW-0472">Membrane</keyword>
<dbReference type="InterPro" id="IPR019557">
    <property type="entry name" value="AminoTfrase-like_pln_mobile"/>
</dbReference>
<gene>
    <name evidence="3" type="ORF">KIW84_061229</name>
</gene>
<name>A0A9D4W2F8_PEA</name>
<comment type="caution">
    <text evidence="3">The sequence shown here is derived from an EMBL/GenBank/DDBJ whole genome shotgun (WGS) entry which is preliminary data.</text>
</comment>
<dbReference type="Proteomes" id="UP001058974">
    <property type="component" value="Chromosome 6"/>
</dbReference>
<dbReference type="EMBL" id="JAMSHJ010000006">
    <property type="protein sequence ID" value="KAI5394485.1"/>
    <property type="molecule type" value="Genomic_DNA"/>
</dbReference>
<keyword evidence="1" id="KW-0812">Transmembrane</keyword>
<sequence>MRHSCIPVNLSSINEKLTKTQQAHIECTPFKWAMDISNNFSISGGLLWELVSRWDVRSRGFRVRDRIVPFTPVDVSFALGLSIVGKSLVVEEDQQCETLDLFKGADITINNIRKKLRYHKKKIVNFVRLYILLAFAEFYFPKTGNKVFTGFVKQLDDLDSLDAHSQGIDVYNFVVSSLCESSVVLKEGKNKAQRHLNGCAAILQIWAFNHLSLGKAPTVSRFSFPRVLNWPIIDRVVATEEELKYDIVNAALFEQGQRFVDIINYHRLVAENKDFKERIAVLEYEVRMMKEARVNTLFEEEVVQDEGEFATQSAAEIKISPLEILTNGHDQ</sequence>
<feature type="domain" description="Aminotransferase-like plant mobile" evidence="2">
    <location>
        <begin position="40"/>
        <end position="238"/>
    </location>
</feature>
<accession>A0A9D4W2F8</accession>
<feature type="transmembrane region" description="Helical" evidence="1">
    <location>
        <begin position="123"/>
        <end position="140"/>
    </location>
</feature>
<evidence type="ECO:0000256" key="1">
    <source>
        <dbReference type="SAM" id="Phobius"/>
    </source>
</evidence>
<dbReference type="GO" id="GO:0010073">
    <property type="term" value="P:meristem maintenance"/>
    <property type="evidence" value="ECO:0007669"/>
    <property type="project" value="InterPro"/>
</dbReference>
<dbReference type="PANTHER" id="PTHR46033">
    <property type="entry name" value="PROTEIN MAIN-LIKE 2"/>
    <property type="match status" value="1"/>
</dbReference>